<organism evidence="1 2">
    <name type="scientific">Albidovulum inexpectatum</name>
    <dbReference type="NCBI Taxonomy" id="196587"/>
    <lineage>
        <taxon>Bacteria</taxon>
        <taxon>Pseudomonadati</taxon>
        <taxon>Pseudomonadota</taxon>
        <taxon>Alphaproteobacteria</taxon>
        <taxon>Rhodobacterales</taxon>
        <taxon>Paracoccaceae</taxon>
        <taxon>Albidovulum</taxon>
    </lineage>
</organism>
<protein>
    <submittedName>
        <fullName evidence="1">Uncharacterized protein DUF3833</fullName>
    </submittedName>
</protein>
<sequence>MKTLLVLALLALALIAVQRGFLSFSAQSVTDYADTGPPMDIRRVLSGPMISEGVIFGPTGRVTTRFVARMEGSWTGNSGTLSEHFIYDNGTDQRRLWHLKVNGDGSFVATADDIIGTGRGEQAGAVAHLTYRIRLPESAGGHVLDVTDWLYLMDNGTVMNRSEMRKFGIRVAELIATMRPDTEARMSPAPVGTEAMEPAQ</sequence>
<accession>A0A2S5JH74</accession>
<dbReference type="Pfam" id="PF12915">
    <property type="entry name" value="DUF3833"/>
    <property type="match status" value="1"/>
</dbReference>
<proteinExistence type="predicted"/>
<evidence type="ECO:0000313" key="2">
    <source>
        <dbReference type="Proteomes" id="UP000239736"/>
    </source>
</evidence>
<reference evidence="1 2" key="1">
    <citation type="submission" date="2018-01" db="EMBL/GenBank/DDBJ databases">
        <title>Genomic Encyclopedia of Archaeal and Bacterial Type Strains, Phase II (KMG-II): from individual species to whole genera.</title>
        <authorList>
            <person name="Goeker M."/>
        </authorList>
    </citation>
    <scope>NUCLEOTIDE SEQUENCE [LARGE SCALE GENOMIC DNA]</scope>
    <source>
        <strain evidence="1 2">DSM 12048</strain>
    </source>
</reference>
<gene>
    <name evidence="1" type="ORF">LV82_01501</name>
</gene>
<keyword evidence="2" id="KW-1185">Reference proteome</keyword>
<dbReference type="InterPro" id="IPR024409">
    <property type="entry name" value="DUF3833"/>
</dbReference>
<dbReference type="Proteomes" id="UP000239736">
    <property type="component" value="Unassembled WGS sequence"/>
</dbReference>
<dbReference type="EMBL" id="PRDS01000004">
    <property type="protein sequence ID" value="PPB80769.1"/>
    <property type="molecule type" value="Genomic_DNA"/>
</dbReference>
<dbReference type="OrthoDB" id="5296954at2"/>
<name>A0A2S5JH74_9RHOB</name>
<dbReference type="AlphaFoldDB" id="A0A2S5JH74"/>
<comment type="caution">
    <text evidence="1">The sequence shown here is derived from an EMBL/GenBank/DDBJ whole genome shotgun (WGS) entry which is preliminary data.</text>
</comment>
<evidence type="ECO:0000313" key="1">
    <source>
        <dbReference type="EMBL" id="PPB80769.1"/>
    </source>
</evidence>
<dbReference type="RefSeq" id="WP_104070414.1">
    <property type="nucleotide sequence ID" value="NZ_PRDS01000004.1"/>
</dbReference>